<feature type="transmembrane region" description="Helical" evidence="1">
    <location>
        <begin position="465"/>
        <end position="487"/>
    </location>
</feature>
<dbReference type="EMBL" id="CZAB01000053">
    <property type="protein sequence ID" value="CUP81143.1"/>
    <property type="molecule type" value="Genomic_DNA"/>
</dbReference>
<protein>
    <submittedName>
        <fullName evidence="2">Putative permease</fullName>
    </submittedName>
</protein>
<dbReference type="Proteomes" id="UP000095512">
    <property type="component" value="Unassembled WGS sequence"/>
</dbReference>
<feature type="transmembrane region" description="Helical" evidence="1">
    <location>
        <begin position="394"/>
        <end position="414"/>
    </location>
</feature>
<feature type="transmembrane region" description="Helical" evidence="1">
    <location>
        <begin position="150"/>
        <end position="172"/>
    </location>
</feature>
<feature type="transmembrane region" description="Helical" evidence="1">
    <location>
        <begin position="240"/>
        <end position="258"/>
    </location>
</feature>
<feature type="transmembrane region" description="Helical" evidence="1">
    <location>
        <begin position="351"/>
        <end position="373"/>
    </location>
</feature>
<feature type="transmembrane region" description="Helical" evidence="1">
    <location>
        <begin position="66"/>
        <end position="84"/>
    </location>
</feature>
<feature type="transmembrane region" description="Helical" evidence="1">
    <location>
        <begin position="184"/>
        <end position="206"/>
    </location>
</feature>
<dbReference type="RefSeq" id="WP_057572641.1">
    <property type="nucleotide sequence ID" value="NZ_CZAB01000053.1"/>
</dbReference>
<reference evidence="2 3" key="1">
    <citation type="submission" date="2015-09" db="EMBL/GenBank/DDBJ databases">
        <authorList>
            <consortium name="Pathogen Informatics"/>
        </authorList>
    </citation>
    <scope>NUCLEOTIDE SEQUENCE [LARGE SCALE GENOMIC DNA]</scope>
    <source>
        <strain evidence="2 3">2789STDY5834865</strain>
    </source>
</reference>
<keyword evidence="1" id="KW-0812">Transmembrane</keyword>
<evidence type="ECO:0000313" key="2">
    <source>
        <dbReference type="EMBL" id="CUP81143.1"/>
    </source>
</evidence>
<feature type="transmembrane region" description="Helical" evidence="1">
    <location>
        <begin position="116"/>
        <end position="138"/>
    </location>
</feature>
<sequence>MNRIFLLMKAQTVNYFFLNEIFGQHGGKRGPVFITAAGILTLLLFLGGYNVLTAAALVSMGQQDMIPAYMVAVSSFIILVFTLLRSNGILFGSRDFEMLCALPLEAGEMISSKFGFLYLINLAFSALFMVPAGVVWLIGTGRHGVPFLFYLVSVFFVPLIPMCVASAAGFVITLLSAGSRRKNLLSLVFSFGTLGLLLGAGIYGMYGGVEEGSLGTVLAGQISRLYPLSAWFLYPHSLSVLWNVVFWLVSVFAFWAFVRVTAVHYNRLNAILLQNHASEAGKADLMRRSSFVAMYRKELGRYFGSYLYVLNTGLGVVCLLVVCIAICIIPPETLGGYAGIEDAISFFGQYAPLIVAAMLSLSCPAALSVSLEGKNIWILQSVPLPFRTFLNSKIAVTLSLHAVGYLTALPVFILRFRLDGVRLAALIVVPAVYSVFTAVQGICINCCFPRFDWDNEMVVIKQSMAVILSGVTGMLCVAVPALLHWFFGLPFGMVLWGWAGILLCVSGLLYRKACQTKII</sequence>
<keyword evidence="1" id="KW-1133">Transmembrane helix</keyword>
<accession>A0A174R6I2</accession>
<dbReference type="AlphaFoldDB" id="A0A174R6I2"/>
<feature type="transmembrane region" description="Helical" evidence="1">
    <location>
        <begin position="420"/>
        <end position="444"/>
    </location>
</feature>
<name>A0A174R6I2_9FIRM</name>
<feature type="transmembrane region" description="Helical" evidence="1">
    <location>
        <begin position="493"/>
        <end position="510"/>
    </location>
</feature>
<evidence type="ECO:0000313" key="3">
    <source>
        <dbReference type="Proteomes" id="UP000095512"/>
    </source>
</evidence>
<proteinExistence type="predicted"/>
<feature type="transmembrane region" description="Helical" evidence="1">
    <location>
        <begin position="32"/>
        <end position="60"/>
    </location>
</feature>
<gene>
    <name evidence="2" type="ORF">ERS852480_04149</name>
</gene>
<keyword evidence="1" id="KW-0472">Membrane</keyword>
<organism evidence="2 3">
    <name type="scientific">Enterocloster clostridioformis</name>
    <dbReference type="NCBI Taxonomy" id="1531"/>
    <lineage>
        <taxon>Bacteria</taxon>
        <taxon>Bacillati</taxon>
        <taxon>Bacillota</taxon>
        <taxon>Clostridia</taxon>
        <taxon>Lachnospirales</taxon>
        <taxon>Lachnospiraceae</taxon>
        <taxon>Enterocloster</taxon>
    </lineage>
</organism>
<feature type="transmembrane region" description="Helical" evidence="1">
    <location>
        <begin position="306"/>
        <end position="331"/>
    </location>
</feature>
<evidence type="ECO:0000256" key="1">
    <source>
        <dbReference type="SAM" id="Phobius"/>
    </source>
</evidence>